<feature type="region of interest" description="Disordered" evidence="1">
    <location>
        <begin position="64"/>
        <end position="83"/>
    </location>
</feature>
<evidence type="ECO:0000313" key="3">
    <source>
        <dbReference type="Proteomes" id="UP001165065"/>
    </source>
</evidence>
<dbReference type="Proteomes" id="UP001165065">
    <property type="component" value="Unassembled WGS sequence"/>
</dbReference>
<name>A0A9W7LBA4_9STRA</name>
<feature type="compositionally biased region" description="Basic and acidic residues" evidence="1">
    <location>
        <begin position="67"/>
        <end position="76"/>
    </location>
</feature>
<dbReference type="AlphaFoldDB" id="A0A9W7LBA4"/>
<proteinExistence type="predicted"/>
<dbReference type="EMBL" id="BRYA01001451">
    <property type="protein sequence ID" value="GMI43338.1"/>
    <property type="molecule type" value="Genomic_DNA"/>
</dbReference>
<reference evidence="3" key="1">
    <citation type="journal article" date="2023" name="Commun. Biol.">
        <title>Genome analysis of Parmales, the sister group of diatoms, reveals the evolutionary specialization of diatoms from phago-mixotrophs to photoautotrophs.</title>
        <authorList>
            <person name="Ban H."/>
            <person name="Sato S."/>
            <person name="Yoshikawa S."/>
            <person name="Yamada K."/>
            <person name="Nakamura Y."/>
            <person name="Ichinomiya M."/>
            <person name="Sato N."/>
            <person name="Blanc-Mathieu R."/>
            <person name="Endo H."/>
            <person name="Kuwata A."/>
            <person name="Ogata H."/>
        </authorList>
    </citation>
    <scope>NUCLEOTIDE SEQUENCE [LARGE SCALE GENOMIC DNA]</scope>
</reference>
<evidence type="ECO:0000313" key="2">
    <source>
        <dbReference type="EMBL" id="GMI43338.1"/>
    </source>
</evidence>
<gene>
    <name evidence="2" type="ORF">TrCOL_g9814</name>
</gene>
<sequence length="83" mass="8956">MLVCAIGGILFVLLSIQVWYKKLGMSNVDLNDLESWDFGDGENTVVAGGKTSASWFSQAESKGQKRGYAEIPRDNGGKLAKST</sequence>
<comment type="caution">
    <text evidence="2">The sequence shown here is derived from an EMBL/GenBank/DDBJ whole genome shotgun (WGS) entry which is preliminary data.</text>
</comment>
<accession>A0A9W7LBA4</accession>
<keyword evidence="3" id="KW-1185">Reference proteome</keyword>
<organism evidence="2 3">
    <name type="scientific">Triparma columacea</name>
    <dbReference type="NCBI Taxonomy" id="722753"/>
    <lineage>
        <taxon>Eukaryota</taxon>
        <taxon>Sar</taxon>
        <taxon>Stramenopiles</taxon>
        <taxon>Ochrophyta</taxon>
        <taxon>Bolidophyceae</taxon>
        <taxon>Parmales</taxon>
        <taxon>Triparmaceae</taxon>
        <taxon>Triparma</taxon>
    </lineage>
</organism>
<protein>
    <submittedName>
        <fullName evidence="2">Uncharacterized protein</fullName>
    </submittedName>
</protein>
<evidence type="ECO:0000256" key="1">
    <source>
        <dbReference type="SAM" id="MobiDB-lite"/>
    </source>
</evidence>